<reference evidence="8" key="1">
    <citation type="journal article" date="2019" name="Int. J. Syst. Evol. Microbiol.">
        <title>The Global Catalogue of Microorganisms (GCM) 10K type strain sequencing project: providing services to taxonomists for standard genome sequencing and annotation.</title>
        <authorList>
            <consortium name="The Broad Institute Genomics Platform"/>
            <consortium name="The Broad Institute Genome Sequencing Center for Infectious Disease"/>
            <person name="Wu L."/>
            <person name="Ma J."/>
        </authorList>
    </citation>
    <scope>NUCLEOTIDE SEQUENCE [LARGE SCALE GENOMIC DNA]</scope>
    <source>
        <strain evidence="8">CGMCC 1.19062</strain>
    </source>
</reference>
<dbReference type="InterPro" id="IPR045214">
    <property type="entry name" value="Surf1/Surf4"/>
</dbReference>
<accession>A0ABW5DXI4</accession>
<comment type="caution">
    <text evidence="7">The sequence shown here is derived from an EMBL/GenBank/DDBJ whole genome shotgun (WGS) entry which is preliminary data.</text>
</comment>
<proteinExistence type="inferred from homology"/>
<dbReference type="PANTHER" id="PTHR23427">
    <property type="entry name" value="SURFEIT LOCUS PROTEIN"/>
    <property type="match status" value="1"/>
</dbReference>
<organism evidence="7 8">
    <name type="scientific">Lacibacterium aquatile</name>
    <dbReference type="NCBI Taxonomy" id="1168082"/>
    <lineage>
        <taxon>Bacteria</taxon>
        <taxon>Pseudomonadati</taxon>
        <taxon>Pseudomonadota</taxon>
        <taxon>Alphaproteobacteria</taxon>
        <taxon>Rhodospirillales</taxon>
        <taxon>Rhodospirillaceae</taxon>
    </lineage>
</organism>
<dbReference type="PROSITE" id="PS50895">
    <property type="entry name" value="SURF1"/>
    <property type="match status" value="1"/>
</dbReference>
<evidence type="ECO:0000313" key="7">
    <source>
        <dbReference type="EMBL" id="MFD2264156.1"/>
    </source>
</evidence>
<evidence type="ECO:0000313" key="8">
    <source>
        <dbReference type="Proteomes" id="UP001597295"/>
    </source>
</evidence>
<sequence>MIAFLRQTRSLGLTVAALIGVLILLTLGTWQIQRLGWKEDILNDRARAVAAPPVALPDAGVGLSGLDFRRVVVQGELLFSDEKRVTGQYLPMQNQPEKLGDHVITPLKLADGSLLLVNRGWAPREGQIRRPAGPVELVGVLRPEPEMGWMQPPNDPVKNVWFRVNLAEMTAGRSEPVRPYYLEVLDDGEKQPPIGGQTRVALPNNHLQYALTWYSLALVLIGVYAAVLRGKARDSKTGQ</sequence>
<keyword evidence="5 6" id="KW-0472">Membrane</keyword>
<keyword evidence="6" id="KW-1003">Cell membrane</keyword>
<dbReference type="CDD" id="cd06662">
    <property type="entry name" value="SURF1"/>
    <property type="match status" value="1"/>
</dbReference>
<dbReference type="RefSeq" id="WP_379877200.1">
    <property type="nucleotide sequence ID" value="NZ_JBHUIP010000012.1"/>
</dbReference>
<dbReference type="Pfam" id="PF02104">
    <property type="entry name" value="SURF1"/>
    <property type="match status" value="1"/>
</dbReference>
<keyword evidence="4 6" id="KW-1133">Transmembrane helix</keyword>
<evidence type="ECO:0000256" key="5">
    <source>
        <dbReference type="ARBA" id="ARBA00023136"/>
    </source>
</evidence>
<feature type="transmembrane region" description="Helical" evidence="6">
    <location>
        <begin position="12"/>
        <end position="32"/>
    </location>
</feature>
<keyword evidence="3 6" id="KW-0812">Transmembrane</keyword>
<feature type="transmembrane region" description="Helical" evidence="6">
    <location>
        <begin position="207"/>
        <end position="227"/>
    </location>
</feature>
<evidence type="ECO:0000256" key="6">
    <source>
        <dbReference type="RuleBase" id="RU363076"/>
    </source>
</evidence>
<evidence type="ECO:0000256" key="2">
    <source>
        <dbReference type="ARBA" id="ARBA00007165"/>
    </source>
</evidence>
<keyword evidence="8" id="KW-1185">Reference proteome</keyword>
<protein>
    <recommendedName>
        <fullName evidence="6">SURF1-like protein</fullName>
    </recommendedName>
</protein>
<dbReference type="PANTHER" id="PTHR23427:SF2">
    <property type="entry name" value="SURFEIT LOCUS PROTEIN 1"/>
    <property type="match status" value="1"/>
</dbReference>
<evidence type="ECO:0000256" key="3">
    <source>
        <dbReference type="ARBA" id="ARBA00022692"/>
    </source>
</evidence>
<name>A0ABW5DXI4_9PROT</name>
<dbReference type="InterPro" id="IPR002994">
    <property type="entry name" value="Surf1/Shy1"/>
</dbReference>
<comment type="similarity">
    <text evidence="2 6">Belongs to the SURF1 family.</text>
</comment>
<comment type="subcellular location">
    <subcellularLocation>
        <location evidence="6">Cell membrane</location>
        <topology evidence="6">Multi-pass membrane protein</topology>
    </subcellularLocation>
    <subcellularLocation>
        <location evidence="1">Membrane</location>
    </subcellularLocation>
</comment>
<evidence type="ECO:0000256" key="1">
    <source>
        <dbReference type="ARBA" id="ARBA00004370"/>
    </source>
</evidence>
<evidence type="ECO:0000256" key="4">
    <source>
        <dbReference type="ARBA" id="ARBA00022989"/>
    </source>
</evidence>
<gene>
    <name evidence="7" type="ORF">ACFSM5_14740</name>
</gene>
<dbReference type="Proteomes" id="UP001597295">
    <property type="component" value="Unassembled WGS sequence"/>
</dbReference>
<dbReference type="EMBL" id="JBHUIP010000012">
    <property type="protein sequence ID" value="MFD2264156.1"/>
    <property type="molecule type" value="Genomic_DNA"/>
</dbReference>